<evidence type="ECO:0000313" key="3">
    <source>
        <dbReference type="EMBL" id="PWJ15573.1"/>
    </source>
</evidence>
<evidence type="ECO:0000256" key="2">
    <source>
        <dbReference type="SAM" id="Phobius"/>
    </source>
</evidence>
<keyword evidence="2" id="KW-1133">Transmembrane helix</keyword>
<feature type="transmembrane region" description="Helical" evidence="2">
    <location>
        <begin position="175"/>
        <end position="203"/>
    </location>
</feature>
<evidence type="ECO:0000313" key="4">
    <source>
        <dbReference type="Proteomes" id="UP000245720"/>
    </source>
</evidence>
<proteinExistence type="predicted"/>
<dbReference type="EMBL" id="QGDI01000001">
    <property type="protein sequence ID" value="PWJ15573.1"/>
    <property type="molecule type" value="Genomic_DNA"/>
</dbReference>
<feature type="region of interest" description="Disordered" evidence="1">
    <location>
        <begin position="1"/>
        <end position="20"/>
    </location>
</feature>
<feature type="compositionally biased region" description="Acidic residues" evidence="1">
    <location>
        <begin position="49"/>
        <end position="71"/>
    </location>
</feature>
<sequence>MDDNTKNTSADSGESPEEVLDFTEEAAENTGEVLDFTEEAAENTGEVLDFTEETADGNEAAADEEKADETAQDAPEAETSAETAAEEKEVTAPKKDPAKIIGRIAAWLVSAVLLIFVAGVTVYYITTASKAEFHADCTDTITWAEASVESGHLYNEDFTYACFLPFSTSTLMIPLIHIFGFGMTAHIVGMTCFFVLLTVFMILMMREITGSFPPAMAGTAIFLSITLATKKLREIFWGHTIYYSLGILFLVIGVYLFSRLITARSARKKPNKEKKSKVGIFIHTALIFIILSAFMFLTGMDGITGFTLFTLPFVGAIFAEYLVNPKHRLFSIRSLRVTFVSLFFLVMSILGNALNNELLDGMKAGYQDANSEFSDYNTWHGHLQGLPLAWMKLLGVQNLPDVMFTKEKGVKNIIFIAASILIAVLPIVATFCYKKYGTDKKGRLMRMWVWMHWAVTAVVMMGYVCGILSVADWRLTPVVGTSLILSISFVFWAVSRKADVARIAVILFIPVFAAGMISCDEVRKMKKDGYKQNTQYKLAEFLREQNLDRGYATFWNSHAITLLTDNKIKVYDINISDSGAYIRGYQSSKKWYETDPEQEEYFILLTDYEFSQYSASDDYKNDPPKRLTDTVINNVGYNLLVYDHNMFGT</sequence>
<feature type="transmembrane region" description="Helical" evidence="2">
    <location>
        <begin position="278"/>
        <end position="297"/>
    </location>
</feature>
<feature type="transmembrane region" description="Helical" evidence="2">
    <location>
        <begin position="335"/>
        <end position="354"/>
    </location>
</feature>
<feature type="transmembrane region" description="Helical" evidence="2">
    <location>
        <begin position="445"/>
        <end position="469"/>
    </location>
</feature>
<feature type="region of interest" description="Disordered" evidence="1">
    <location>
        <begin position="43"/>
        <end position="91"/>
    </location>
</feature>
<dbReference type="OrthoDB" id="1815080at2"/>
<feature type="transmembrane region" description="Helical" evidence="2">
    <location>
        <begin position="475"/>
        <end position="493"/>
    </location>
</feature>
<keyword evidence="2" id="KW-0472">Membrane</keyword>
<feature type="transmembrane region" description="Helical" evidence="2">
    <location>
        <begin position="210"/>
        <end position="229"/>
    </location>
</feature>
<keyword evidence="2" id="KW-0812">Transmembrane</keyword>
<feature type="compositionally biased region" description="Polar residues" evidence="1">
    <location>
        <begin position="1"/>
        <end position="12"/>
    </location>
</feature>
<evidence type="ECO:0000256" key="1">
    <source>
        <dbReference type="SAM" id="MobiDB-lite"/>
    </source>
</evidence>
<feature type="transmembrane region" description="Helical" evidence="2">
    <location>
        <begin position="235"/>
        <end position="257"/>
    </location>
</feature>
<dbReference type="RefSeq" id="WP_109725355.1">
    <property type="nucleotide sequence ID" value="NZ_QGDI01000001.1"/>
</dbReference>
<protein>
    <recommendedName>
        <fullName evidence="5">Dolichyl-phosphate-mannose-protein mannosyltransferase</fullName>
    </recommendedName>
</protein>
<organism evidence="3 4">
    <name type="scientific">Ruminococcus flavefaciens</name>
    <dbReference type="NCBI Taxonomy" id="1265"/>
    <lineage>
        <taxon>Bacteria</taxon>
        <taxon>Bacillati</taxon>
        <taxon>Bacillota</taxon>
        <taxon>Clostridia</taxon>
        <taxon>Eubacteriales</taxon>
        <taxon>Oscillospiraceae</taxon>
        <taxon>Ruminococcus</taxon>
    </lineage>
</organism>
<dbReference type="AlphaFoldDB" id="A0A315Y6J6"/>
<feature type="compositionally biased region" description="Low complexity" evidence="1">
    <location>
        <begin position="72"/>
        <end position="83"/>
    </location>
</feature>
<comment type="caution">
    <text evidence="3">The sequence shown here is derived from an EMBL/GenBank/DDBJ whole genome shotgun (WGS) entry which is preliminary data.</text>
</comment>
<feature type="transmembrane region" description="Helical" evidence="2">
    <location>
        <begin position="500"/>
        <end position="517"/>
    </location>
</feature>
<evidence type="ECO:0008006" key="5">
    <source>
        <dbReference type="Google" id="ProtNLM"/>
    </source>
</evidence>
<feature type="transmembrane region" description="Helical" evidence="2">
    <location>
        <begin position="303"/>
        <end position="323"/>
    </location>
</feature>
<name>A0A315Y6J6_RUMFL</name>
<feature type="transmembrane region" description="Helical" evidence="2">
    <location>
        <begin position="413"/>
        <end position="433"/>
    </location>
</feature>
<accession>A0A315Y6J6</accession>
<feature type="transmembrane region" description="Helical" evidence="2">
    <location>
        <begin position="104"/>
        <end position="125"/>
    </location>
</feature>
<dbReference type="Proteomes" id="UP000245720">
    <property type="component" value="Unassembled WGS sequence"/>
</dbReference>
<reference evidence="3 4" key="1">
    <citation type="submission" date="2018-05" db="EMBL/GenBank/DDBJ databases">
        <title>The Hungate 1000. A catalogue of reference genomes from the rumen microbiome.</title>
        <authorList>
            <person name="Kelly W."/>
        </authorList>
    </citation>
    <scope>NUCLEOTIDE SEQUENCE [LARGE SCALE GENOMIC DNA]</scope>
    <source>
        <strain evidence="3 4">SAb67</strain>
    </source>
</reference>
<gene>
    <name evidence="3" type="ORF">IE37_00477</name>
</gene>